<organism evidence="1 2">
    <name type="scientific">Bacillus thuringiensis</name>
    <dbReference type="NCBI Taxonomy" id="1428"/>
    <lineage>
        <taxon>Bacteria</taxon>
        <taxon>Bacillati</taxon>
        <taxon>Bacillota</taxon>
        <taxon>Bacilli</taxon>
        <taxon>Bacillales</taxon>
        <taxon>Bacillaceae</taxon>
        <taxon>Bacillus</taxon>
        <taxon>Bacillus cereus group</taxon>
    </lineage>
</organism>
<geneLocation type="plasmid" evidence="1 2">
    <name>p.6</name>
</geneLocation>
<accession>A0A9W3VH51</accession>
<reference evidence="1 2" key="1">
    <citation type="submission" date="2018-09" db="EMBL/GenBank/DDBJ databases">
        <title>Complete genome of Bacillus thuringiensis strain QZL38.</title>
        <authorList>
            <person name="Song F."/>
        </authorList>
    </citation>
    <scope>NUCLEOTIDE SEQUENCE [LARGE SCALE GENOMIC DNA]</scope>
    <source>
        <strain evidence="1 2">QZL38</strain>
        <plasmid evidence="1 2">p.6</plasmid>
    </source>
</reference>
<evidence type="ECO:0000313" key="2">
    <source>
        <dbReference type="Proteomes" id="UP000269847"/>
    </source>
</evidence>
<proteinExistence type="predicted"/>
<name>A0A9W3VH51_BACTU</name>
<sequence length="62" mass="7280">MDIRTQLSNIIWHIEVNRDALGDKRTLDDVLVSLKRMEYDEELKRAASKKLNFNFLGKNGFI</sequence>
<dbReference type="RefSeq" id="WP_129542646.1">
    <property type="nucleotide sequence ID" value="NZ_CP032613.1"/>
</dbReference>
<dbReference type="EMBL" id="CP032613">
    <property type="protein sequence ID" value="AYF85181.1"/>
    <property type="molecule type" value="Genomic_DNA"/>
</dbReference>
<dbReference type="Proteomes" id="UP000269847">
    <property type="component" value="Plasmid p.6"/>
</dbReference>
<keyword evidence="1" id="KW-0614">Plasmid</keyword>
<evidence type="ECO:0000313" key="1">
    <source>
        <dbReference type="EMBL" id="AYF85181.1"/>
    </source>
</evidence>
<gene>
    <name evidence="1" type="ORF">D7J84_29700</name>
</gene>
<protein>
    <submittedName>
        <fullName evidence="1">Uncharacterized protein</fullName>
    </submittedName>
</protein>
<dbReference type="AlphaFoldDB" id="A0A9W3VH51"/>